<proteinExistence type="predicted"/>
<organism evidence="1 2">
    <name type="scientific">Candidatus Gottesmanbacteria bacterium RIFCSPHIGHO2_01_FULL_39_10</name>
    <dbReference type="NCBI Taxonomy" id="1798375"/>
    <lineage>
        <taxon>Bacteria</taxon>
        <taxon>Candidatus Gottesmaniibacteriota</taxon>
    </lineage>
</organism>
<dbReference type="AlphaFoldDB" id="A0A1F5ZPI4"/>
<protein>
    <recommendedName>
        <fullName evidence="3">Antitoxin</fullName>
    </recommendedName>
</protein>
<reference evidence="1 2" key="1">
    <citation type="journal article" date="2016" name="Nat. Commun.">
        <title>Thousands of microbial genomes shed light on interconnected biogeochemical processes in an aquifer system.</title>
        <authorList>
            <person name="Anantharaman K."/>
            <person name="Brown C.T."/>
            <person name="Hug L.A."/>
            <person name="Sharon I."/>
            <person name="Castelle C.J."/>
            <person name="Probst A.J."/>
            <person name="Thomas B.C."/>
            <person name="Singh A."/>
            <person name="Wilkins M.J."/>
            <person name="Karaoz U."/>
            <person name="Brodie E.L."/>
            <person name="Williams K.H."/>
            <person name="Hubbard S.S."/>
            <person name="Banfield J.F."/>
        </authorList>
    </citation>
    <scope>NUCLEOTIDE SEQUENCE [LARGE SCALE GENOMIC DNA]</scope>
</reference>
<evidence type="ECO:0008006" key="3">
    <source>
        <dbReference type="Google" id="ProtNLM"/>
    </source>
</evidence>
<evidence type="ECO:0000313" key="2">
    <source>
        <dbReference type="Proteomes" id="UP000177383"/>
    </source>
</evidence>
<gene>
    <name evidence="1" type="ORF">A2773_06775</name>
</gene>
<dbReference type="Proteomes" id="UP000177383">
    <property type="component" value="Unassembled WGS sequence"/>
</dbReference>
<comment type="caution">
    <text evidence="1">The sequence shown here is derived from an EMBL/GenBank/DDBJ whole genome shotgun (WGS) entry which is preliminary data.</text>
</comment>
<dbReference type="EMBL" id="MFJE01000022">
    <property type="protein sequence ID" value="OGG14293.1"/>
    <property type="molecule type" value="Genomic_DNA"/>
</dbReference>
<dbReference type="STRING" id="1798375.A2773_06775"/>
<sequence length="87" mass="10076">MKQYNLDKEELQILNDIEAGKFKTVDNVKEEIEMVREAAKNSILKKKNINIRLTLKTLMKLKARAIEEGIPYQTLASSILHKYVNSK</sequence>
<name>A0A1F5ZPI4_9BACT</name>
<evidence type="ECO:0000313" key="1">
    <source>
        <dbReference type="EMBL" id="OGG14293.1"/>
    </source>
</evidence>
<accession>A0A1F5ZPI4</accession>